<reference evidence="2" key="1">
    <citation type="journal article" date="2023" name="IMA Fungus">
        <title>Comparative genomic study of the Penicillium genus elucidates a diverse pangenome and 15 lateral gene transfer events.</title>
        <authorList>
            <person name="Petersen C."/>
            <person name="Sorensen T."/>
            <person name="Nielsen M.R."/>
            <person name="Sondergaard T.E."/>
            <person name="Sorensen J.L."/>
            <person name="Fitzpatrick D.A."/>
            <person name="Frisvad J.C."/>
            <person name="Nielsen K.L."/>
        </authorList>
    </citation>
    <scope>NUCLEOTIDE SEQUENCE</scope>
    <source>
        <strain evidence="2">IBT 15450</strain>
    </source>
</reference>
<proteinExistence type="predicted"/>
<gene>
    <name evidence="2" type="ORF">N7460_006701</name>
</gene>
<protein>
    <recommendedName>
        <fullName evidence="4">C2H2-type domain-containing protein</fullName>
    </recommendedName>
</protein>
<feature type="region of interest" description="Disordered" evidence="1">
    <location>
        <begin position="1"/>
        <end position="44"/>
    </location>
</feature>
<evidence type="ECO:0000256" key="1">
    <source>
        <dbReference type="SAM" id="MobiDB-lite"/>
    </source>
</evidence>
<reference evidence="2" key="2">
    <citation type="submission" date="2023-01" db="EMBL/GenBank/DDBJ databases">
        <authorList>
            <person name="Petersen C."/>
        </authorList>
    </citation>
    <scope>NUCLEOTIDE SEQUENCE</scope>
    <source>
        <strain evidence="2">IBT 15450</strain>
    </source>
</reference>
<organism evidence="2 3">
    <name type="scientific">Penicillium canescens</name>
    <dbReference type="NCBI Taxonomy" id="5083"/>
    <lineage>
        <taxon>Eukaryota</taxon>
        <taxon>Fungi</taxon>
        <taxon>Dikarya</taxon>
        <taxon>Ascomycota</taxon>
        <taxon>Pezizomycotina</taxon>
        <taxon>Eurotiomycetes</taxon>
        <taxon>Eurotiomycetidae</taxon>
        <taxon>Eurotiales</taxon>
        <taxon>Aspergillaceae</taxon>
        <taxon>Penicillium</taxon>
    </lineage>
</organism>
<feature type="compositionally biased region" description="Polar residues" evidence="1">
    <location>
        <begin position="11"/>
        <end position="42"/>
    </location>
</feature>
<keyword evidence="3" id="KW-1185">Reference proteome</keyword>
<evidence type="ECO:0000313" key="3">
    <source>
        <dbReference type="Proteomes" id="UP001219568"/>
    </source>
</evidence>
<evidence type="ECO:0008006" key="4">
    <source>
        <dbReference type="Google" id="ProtNLM"/>
    </source>
</evidence>
<accession>A0AAD6N8B8</accession>
<dbReference type="Proteomes" id="UP001219568">
    <property type="component" value="Unassembled WGS sequence"/>
</dbReference>
<sequence>MGIPGDGYTSLHGNSSTFTASISPPVQVQTPPSTAGHTSTRGETLYYGSPVQEYTPKDPEFPLQCYWSGDCEHGLTFPDIISLMNHLETVHINPQSRANANQS</sequence>
<comment type="caution">
    <text evidence="2">The sequence shown here is derived from an EMBL/GenBank/DDBJ whole genome shotgun (WGS) entry which is preliminary data.</text>
</comment>
<dbReference type="AlphaFoldDB" id="A0AAD6N8B8"/>
<evidence type="ECO:0000313" key="2">
    <source>
        <dbReference type="EMBL" id="KAJ6041311.1"/>
    </source>
</evidence>
<dbReference type="EMBL" id="JAQJZL010000005">
    <property type="protein sequence ID" value="KAJ6041311.1"/>
    <property type="molecule type" value="Genomic_DNA"/>
</dbReference>
<name>A0AAD6N8B8_PENCN</name>